<gene>
    <name evidence="1" type="ORF">N7Z68_04240</name>
</gene>
<dbReference type="Gene3D" id="3.30.1240.10">
    <property type="match status" value="1"/>
</dbReference>
<comment type="caution">
    <text evidence="1">The sequence shown here is derived from an EMBL/GenBank/DDBJ whole genome shotgun (WGS) entry which is preliminary data.</text>
</comment>
<dbReference type="InterPro" id="IPR036412">
    <property type="entry name" value="HAD-like_sf"/>
</dbReference>
<dbReference type="SFLD" id="SFLDG01140">
    <property type="entry name" value="C2.B:_Phosphomannomutase_and_P"/>
    <property type="match status" value="1"/>
</dbReference>
<dbReference type="SFLD" id="SFLDS00003">
    <property type="entry name" value="Haloacid_Dehalogenase"/>
    <property type="match status" value="1"/>
</dbReference>
<keyword evidence="2" id="KW-1185">Reference proteome</keyword>
<protein>
    <submittedName>
        <fullName evidence="1">Cof-type HAD-IIB family hydrolase</fullName>
    </submittedName>
</protein>
<dbReference type="EMBL" id="JAOTPO010000002">
    <property type="protein sequence ID" value="MDE5412584.1"/>
    <property type="molecule type" value="Genomic_DNA"/>
</dbReference>
<evidence type="ECO:0000313" key="1">
    <source>
        <dbReference type="EMBL" id="MDE5412584.1"/>
    </source>
</evidence>
<dbReference type="NCBIfam" id="TIGR00099">
    <property type="entry name" value="Cof-subfamily"/>
    <property type="match status" value="1"/>
</dbReference>
<reference evidence="1" key="1">
    <citation type="submission" date="2024-05" db="EMBL/GenBank/DDBJ databases">
        <title>Alkalihalobacillus sp. strain MEB203 novel alkaliphilic bacterium from Lonar Lake, India.</title>
        <authorList>
            <person name="Joshi A."/>
            <person name="Thite S."/>
            <person name="Mengade P."/>
        </authorList>
    </citation>
    <scope>NUCLEOTIDE SEQUENCE</scope>
    <source>
        <strain evidence="1">MEB 203</strain>
    </source>
</reference>
<dbReference type="Proteomes" id="UP001148125">
    <property type="component" value="Unassembled WGS sequence"/>
</dbReference>
<dbReference type="InterPro" id="IPR006379">
    <property type="entry name" value="HAD-SF_hydro_IIB"/>
</dbReference>
<dbReference type="CDD" id="cd07516">
    <property type="entry name" value="HAD_Pase"/>
    <property type="match status" value="1"/>
</dbReference>
<dbReference type="PANTHER" id="PTHR10000">
    <property type="entry name" value="PHOSPHOSERINE PHOSPHATASE"/>
    <property type="match status" value="1"/>
</dbReference>
<sequence>MMSNTHLIALDLDGTLLKDDKTISERTKQTIELAKAQGHIVCISTGRPYRASVQYYNELALTTPIVNFNGAFVHHPLDHSFGYFHTPLDVKTAKTIIETCEAFRVNNIMVEVIDDYYLRYYDEVFIENFTLGQNPVDYGNLLKILQDDPTSVLVHPKDEHVNDLRNLLDEAHAEVVDQRSWGAPWNIIEIIRAGMNKAIGLKRIADYYHIPKERIIAFGDEDNDLEMIEFAGTGVAMKNGISQLKSIANEITLSNEEDGIAIYLEEKLNLKTT</sequence>
<dbReference type="NCBIfam" id="TIGR01484">
    <property type="entry name" value="HAD-SF-IIB"/>
    <property type="match status" value="1"/>
</dbReference>
<organism evidence="1 2">
    <name type="scientific">Alkalihalobacterium chitinilyticum</name>
    <dbReference type="NCBI Taxonomy" id="2980103"/>
    <lineage>
        <taxon>Bacteria</taxon>
        <taxon>Bacillati</taxon>
        <taxon>Bacillota</taxon>
        <taxon>Bacilli</taxon>
        <taxon>Bacillales</taxon>
        <taxon>Bacillaceae</taxon>
        <taxon>Alkalihalobacterium</taxon>
    </lineage>
</organism>
<dbReference type="Pfam" id="PF08282">
    <property type="entry name" value="Hydrolase_3"/>
    <property type="match status" value="1"/>
</dbReference>
<dbReference type="GO" id="GO:0016787">
    <property type="term" value="F:hydrolase activity"/>
    <property type="evidence" value="ECO:0007669"/>
    <property type="project" value="UniProtKB-KW"/>
</dbReference>
<accession>A0ABT5VAV9</accession>
<proteinExistence type="predicted"/>
<name>A0ABT5VAV9_9BACI</name>
<dbReference type="PANTHER" id="PTHR10000:SF23">
    <property type="entry name" value="5-AMINO-6-(5-PHOSPHO-D-RIBITYLAMINO)URACIL PHOSPHATASE YITU"/>
    <property type="match status" value="1"/>
</dbReference>
<evidence type="ECO:0000313" key="2">
    <source>
        <dbReference type="Proteomes" id="UP001148125"/>
    </source>
</evidence>
<dbReference type="SUPFAM" id="SSF56784">
    <property type="entry name" value="HAD-like"/>
    <property type="match status" value="1"/>
</dbReference>
<dbReference type="InterPro" id="IPR023214">
    <property type="entry name" value="HAD_sf"/>
</dbReference>
<dbReference type="InterPro" id="IPR000150">
    <property type="entry name" value="Cof"/>
</dbReference>
<keyword evidence="1" id="KW-0378">Hydrolase</keyword>
<dbReference type="Gene3D" id="3.40.50.1000">
    <property type="entry name" value="HAD superfamily/HAD-like"/>
    <property type="match status" value="1"/>
</dbReference>